<evidence type="ECO:0000256" key="3">
    <source>
        <dbReference type="ARBA" id="ARBA00023002"/>
    </source>
</evidence>
<protein>
    <submittedName>
        <fullName evidence="8">Glyoxylate/hydroxypyruvate reductase B</fullName>
        <ecNumber evidence="8">1.1.1.79</ecNumber>
    </submittedName>
</protein>
<dbReference type="OrthoDB" id="9793626at2"/>
<evidence type="ECO:0000256" key="5">
    <source>
        <dbReference type="RuleBase" id="RU003719"/>
    </source>
</evidence>
<dbReference type="InterPro" id="IPR043322">
    <property type="entry name" value="CtBP"/>
</dbReference>
<evidence type="ECO:0000259" key="7">
    <source>
        <dbReference type="Pfam" id="PF02826"/>
    </source>
</evidence>
<dbReference type="GO" id="GO:0051287">
    <property type="term" value="F:NAD binding"/>
    <property type="evidence" value="ECO:0007669"/>
    <property type="project" value="InterPro"/>
</dbReference>
<dbReference type="Pfam" id="PF00389">
    <property type="entry name" value="2-Hacid_dh"/>
    <property type="match status" value="1"/>
</dbReference>
<dbReference type="PANTHER" id="PTHR42789">
    <property type="entry name" value="D-ISOMER SPECIFIC 2-HYDROXYACID DEHYDROGENASE FAMILY PROTEIN (AFU_ORTHOLOGUE AFUA_6G10090)"/>
    <property type="match status" value="1"/>
</dbReference>
<dbReference type="AlphaFoldDB" id="A0A1Y5R7B4"/>
<evidence type="ECO:0000313" key="8">
    <source>
        <dbReference type="EMBL" id="SLN10527.1"/>
    </source>
</evidence>
<keyword evidence="2" id="KW-0028">Amino-acid biosynthesis</keyword>
<evidence type="ECO:0000259" key="6">
    <source>
        <dbReference type="Pfam" id="PF00389"/>
    </source>
</evidence>
<dbReference type="PANTHER" id="PTHR42789:SF1">
    <property type="entry name" value="D-ISOMER SPECIFIC 2-HYDROXYACID DEHYDROGENASE FAMILY PROTEIN (AFU_ORTHOLOGUE AFUA_6G10090)"/>
    <property type="match status" value="1"/>
</dbReference>
<dbReference type="SUPFAM" id="SSF51735">
    <property type="entry name" value="NAD(P)-binding Rossmann-fold domains"/>
    <property type="match status" value="1"/>
</dbReference>
<evidence type="ECO:0000313" key="9">
    <source>
        <dbReference type="Proteomes" id="UP000193827"/>
    </source>
</evidence>
<gene>
    <name evidence="8" type="primary">ghrB_1</name>
    <name evidence="8" type="ORF">PEL8287_00174</name>
</gene>
<evidence type="ECO:0000256" key="1">
    <source>
        <dbReference type="ARBA" id="ARBA00005854"/>
    </source>
</evidence>
<accession>A0A1Y5R7B4</accession>
<keyword evidence="8" id="KW-0670">Pyruvate</keyword>
<reference evidence="8 9" key="1">
    <citation type="submission" date="2017-03" db="EMBL/GenBank/DDBJ databases">
        <authorList>
            <person name="Afonso C.L."/>
            <person name="Miller P.J."/>
            <person name="Scott M.A."/>
            <person name="Spackman E."/>
            <person name="Goraichik I."/>
            <person name="Dimitrov K.M."/>
            <person name="Suarez D.L."/>
            <person name="Swayne D.E."/>
        </authorList>
    </citation>
    <scope>NUCLEOTIDE SEQUENCE [LARGE SCALE GENOMIC DNA]</scope>
    <source>
        <strain evidence="8 9">CECT 8287</strain>
    </source>
</reference>
<dbReference type="GO" id="GO:0030267">
    <property type="term" value="F:glyoxylate reductase (NADPH) activity"/>
    <property type="evidence" value="ECO:0007669"/>
    <property type="project" value="UniProtKB-EC"/>
</dbReference>
<dbReference type="InterPro" id="IPR036291">
    <property type="entry name" value="NAD(P)-bd_dom_sf"/>
</dbReference>
<dbReference type="Proteomes" id="UP000193827">
    <property type="component" value="Unassembled WGS sequence"/>
</dbReference>
<dbReference type="Pfam" id="PF02826">
    <property type="entry name" value="2-Hacid_dh_C"/>
    <property type="match status" value="1"/>
</dbReference>
<dbReference type="InterPro" id="IPR029752">
    <property type="entry name" value="D-isomer_DH_CS1"/>
</dbReference>
<dbReference type="EC" id="1.1.1.79" evidence="8"/>
<dbReference type="InterPro" id="IPR006139">
    <property type="entry name" value="D-isomer_2_OHA_DH_cat_dom"/>
</dbReference>
<dbReference type="GO" id="GO:0008652">
    <property type="term" value="P:amino acid biosynthetic process"/>
    <property type="evidence" value="ECO:0007669"/>
    <property type="project" value="UniProtKB-KW"/>
</dbReference>
<dbReference type="InterPro" id="IPR029753">
    <property type="entry name" value="D-isomer_DH_CS"/>
</dbReference>
<dbReference type="Gene3D" id="3.40.50.720">
    <property type="entry name" value="NAD(P)-binding Rossmann-like Domain"/>
    <property type="match status" value="2"/>
</dbReference>
<dbReference type="EMBL" id="FWFL01000001">
    <property type="protein sequence ID" value="SLN10527.1"/>
    <property type="molecule type" value="Genomic_DNA"/>
</dbReference>
<dbReference type="CDD" id="cd05299">
    <property type="entry name" value="CtBP_dh"/>
    <property type="match status" value="1"/>
</dbReference>
<dbReference type="InterPro" id="IPR006140">
    <property type="entry name" value="D-isomer_DH_NAD-bd"/>
</dbReference>
<dbReference type="FunFam" id="3.40.50.720:FF:000203">
    <property type="entry name" value="D-3-phosphoglycerate dehydrogenase (SerA)"/>
    <property type="match status" value="1"/>
</dbReference>
<proteinExistence type="inferred from homology"/>
<evidence type="ECO:0000256" key="4">
    <source>
        <dbReference type="ARBA" id="ARBA00023027"/>
    </source>
</evidence>
<sequence length="341" mass="37524">MKIVRTDRELQTPLLDGALQDAGHDLVLLPDGISEDDLVDAVRDAGLLLMCYTPITRRVIETAKNLRGIVKYGVGIDAIDIPAAIENEVTVVNIPEYAEETVAEGAFALMMALAKNLIPLNRQMDATGWAWPEPTWLGSDIAGKTVGIIGLGRIGCSMARMAGLGFRARVISYSPHTPEEDMRKLGVEKIDNLSDLLSQSDFVTIHCVLNDETRSMIGEAELRAMKPNAFLINVSRGAIVDENALVRAISEKWIAGAGLDVFSNEPLSRRGHPLSPLFDHPNVILSPHLTFYTQQAMERLESETLERCLELIEGREVLVKSADPRLRMQTKGVIFQDITIS</sequence>
<name>A0A1Y5R7B4_9RHOB</name>
<dbReference type="SUPFAM" id="SSF52283">
    <property type="entry name" value="Formate/glycerate dehydrogenase catalytic domain-like"/>
    <property type="match status" value="1"/>
</dbReference>
<keyword evidence="3 5" id="KW-0560">Oxidoreductase</keyword>
<dbReference type="InterPro" id="IPR050857">
    <property type="entry name" value="D-2-hydroxyacid_DH"/>
</dbReference>
<keyword evidence="4" id="KW-0520">NAD</keyword>
<comment type="similarity">
    <text evidence="1 5">Belongs to the D-isomer specific 2-hydroxyacid dehydrogenase family.</text>
</comment>
<dbReference type="PROSITE" id="PS00671">
    <property type="entry name" value="D_2_HYDROXYACID_DH_3"/>
    <property type="match status" value="1"/>
</dbReference>
<dbReference type="GO" id="GO:0003714">
    <property type="term" value="F:transcription corepressor activity"/>
    <property type="evidence" value="ECO:0007669"/>
    <property type="project" value="InterPro"/>
</dbReference>
<dbReference type="RefSeq" id="WP_085890473.1">
    <property type="nucleotide sequence ID" value="NZ_FWFL01000001.1"/>
</dbReference>
<keyword evidence="9" id="KW-1185">Reference proteome</keyword>
<evidence type="ECO:0000256" key="2">
    <source>
        <dbReference type="ARBA" id="ARBA00022605"/>
    </source>
</evidence>
<feature type="domain" description="D-isomer specific 2-hydroxyacid dehydrogenase NAD-binding" evidence="7">
    <location>
        <begin position="107"/>
        <end position="289"/>
    </location>
</feature>
<dbReference type="PROSITE" id="PS00065">
    <property type="entry name" value="D_2_HYDROXYACID_DH_1"/>
    <property type="match status" value="1"/>
</dbReference>
<feature type="domain" description="D-isomer specific 2-hydroxyacid dehydrogenase catalytic" evidence="6">
    <location>
        <begin position="19"/>
        <end position="316"/>
    </location>
</feature>
<organism evidence="8 9">
    <name type="scientific">Roseovarius litorisediminis</name>
    <dbReference type="NCBI Taxonomy" id="1312363"/>
    <lineage>
        <taxon>Bacteria</taxon>
        <taxon>Pseudomonadati</taxon>
        <taxon>Pseudomonadota</taxon>
        <taxon>Alphaproteobacteria</taxon>
        <taxon>Rhodobacterales</taxon>
        <taxon>Roseobacteraceae</taxon>
        <taxon>Roseovarius</taxon>
    </lineage>
</organism>